<reference evidence="5" key="1">
    <citation type="journal article" date="2019" name="Plant Biotechnol. J.">
        <title>Genome sequencing of the Australian wild diploid species Gossypium australe highlights disease resistance and delayed gland morphogenesis.</title>
        <authorList>
            <person name="Cai Y."/>
            <person name="Cai X."/>
            <person name="Wang Q."/>
            <person name="Wang P."/>
            <person name="Zhang Y."/>
            <person name="Cai C."/>
            <person name="Xu Y."/>
            <person name="Wang K."/>
            <person name="Zhou Z."/>
            <person name="Wang C."/>
            <person name="Geng S."/>
            <person name="Li B."/>
            <person name="Dong Q."/>
            <person name="Hou Y."/>
            <person name="Wang H."/>
            <person name="Ai P."/>
            <person name="Liu Z."/>
            <person name="Yi F."/>
            <person name="Sun M."/>
            <person name="An G."/>
            <person name="Cheng J."/>
            <person name="Zhang Y."/>
            <person name="Shi Q."/>
            <person name="Xie Y."/>
            <person name="Shi X."/>
            <person name="Chang Y."/>
            <person name="Huang F."/>
            <person name="Chen Y."/>
            <person name="Hong S."/>
            <person name="Mi L."/>
            <person name="Sun Q."/>
            <person name="Zhang L."/>
            <person name="Zhou B."/>
            <person name="Peng R."/>
            <person name="Zhang X."/>
            <person name="Liu F."/>
        </authorList>
    </citation>
    <scope>NUCLEOTIDE SEQUENCE [LARGE SCALE GENOMIC DNA]</scope>
    <source>
        <strain evidence="5">cv. PA1801</strain>
    </source>
</reference>
<protein>
    <submittedName>
        <fullName evidence="4">DNA/RNA polymerases superfamily protein</fullName>
    </submittedName>
</protein>
<dbReference type="Pfam" id="PF24626">
    <property type="entry name" value="SH3_Tf2-1"/>
    <property type="match status" value="1"/>
</dbReference>
<feature type="compositionally biased region" description="Pro residues" evidence="2">
    <location>
        <begin position="30"/>
        <end position="40"/>
    </location>
</feature>
<accession>A0A5B6WG20</accession>
<dbReference type="Gene3D" id="3.10.10.10">
    <property type="entry name" value="HIV Type 1 Reverse Transcriptase, subunit A, domain 1"/>
    <property type="match status" value="1"/>
</dbReference>
<dbReference type="Proteomes" id="UP000325315">
    <property type="component" value="Unassembled WGS sequence"/>
</dbReference>
<sequence>MLTESNRAVVNEDESNVQDLNPEAKNLATPPTPPTPPPNVPSSGPLGPQNLVAVTINRMSVDKVQKCRAEEFKGKVDDDPAKVENWLMNTKRVFAELMCTPEDFKQFAQMSPSKKFGIDTSRPTALSVFIDKEKPRQSNFQSVNSLVASVGSVRNVERIVPVYDECNKRHFEECRSKAGACFRCGSTDHFHRDCLKKQNDFENQSSKPEAISHRVRAYVIRAREKAIASDVIAGAFSLFDINVYALGCEAYLAYVLDSKMTESKIEQVPIVKEYADVFPNELLGLPPTREVEFVIELVHGTAPILITPYRMALIELKELKELKVELQELLDHRFIRPSLRVKEQDVLKTAFRTRYGHYEFLVMPFGLTNAPAAFMDLMNRVFQPYLDRFVVLFINDILIYSLNESNHVEHLRVVMQTLCEKLLYAKTSKCELWLREVDFLGHVISTDGIRVGLNKISVIVELKIPKNASEVRTLNTHLALNTDVTVLAELKTKPLFLQRTRELQNEDPKFIMKRSLVRDNLTIGYSIGDDGILCYRNRICVPNSSNLKHDILSELKPEHQVSSRLLQPVMIPEWKWEQITMDFISAEFAYNNSYQSSIKMALFEALYGKKCKTPLYWSELCETKMVRVNLIREIEEKVRIIQNSLKATSDHQKSYADLKIKDIEFTISDRVLLKVSLWKKVLRFGRKGKLSPRFIGSYEIKERVGPVAYRLELPLELEKIHKVFHILMLRWYRSDPSHVISYSEVELEPDLMYSDEPVKILAWEVKEL</sequence>
<dbReference type="Pfam" id="PF00078">
    <property type="entry name" value="RVT_1"/>
    <property type="match status" value="1"/>
</dbReference>
<evidence type="ECO:0000256" key="1">
    <source>
        <dbReference type="PROSITE-ProRule" id="PRU00047"/>
    </source>
</evidence>
<keyword evidence="1" id="KW-0863">Zinc-finger</keyword>
<gene>
    <name evidence="4" type="ORF">EPI10_021241</name>
</gene>
<evidence type="ECO:0000313" key="5">
    <source>
        <dbReference type="Proteomes" id="UP000325315"/>
    </source>
</evidence>
<keyword evidence="1" id="KW-0862">Zinc</keyword>
<dbReference type="SUPFAM" id="SSF56672">
    <property type="entry name" value="DNA/RNA polymerases"/>
    <property type="match status" value="1"/>
</dbReference>
<evidence type="ECO:0000313" key="4">
    <source>
        <dbReference type="EMBL" id="KAA3480831.1"/>
    </source>
</evidence>
<organism evidence="4 5">
    <name type="scientific">Gossypium australe</name>
    <dbReference type="NCBI Taxonomy" id="47621"/>
    <lineage>
        <taxon>Eukaryota</taxon>
        <taxon>Viridiplantae</taxon>
        <taxon>Streptophyta</taxon>
        <taxon>Embryophyta</taxon>
        <taxon>Tracheophyta</taxon>
        <taxon>Spermatophyta</taxon>
        <taxon>Magnoliopsida</taxon>
        <taxon>eudicotyledons</taxon>
        <taxon>Gunneridae</taxon>
        <taxon>Pentapetalae</taxon>
        <taxon>rosids</taxon>
        <taxon>malvids</taxon>
        <taxon>Malvales</taxon>
        <taxon>Malvaceae</taxon>
        <taxon>Malvoideae</taxon>
        <taxon>Gossypium</taxon>
    </lineage>
</organism>
<dbReference type="AlphaFoldDB" id="A0A5B6WG20"/>
<dbReference type="PROSITE" id="PS50158">
    <property type="entry name" value="ZF_CCHC"/>
    <property type="match status" value="1"/>
</dbReference>
<proteinExistence type="predicted"/>
<feature type="region of interest" description="Disordered" evidence="2">
    <location>
        <begin position="1"/>
        <end position="47"/>
    </location>
</feature>
<dbReference type="InterPro" id="IPR043502">
    <property type="entry name" value="DNA/RNA_pol_sf"/>
</dbReference>
<dbReference type="Gene3D" id="3.30.70.270">
    <property type="match status" value="1"/>
</dbReference>
<dbReference type="GO" id="GO:0003676">
    <property type="term" value="F:nucleic acid binding"/>
    <property type="evidence" value="ECO:0007669"/>
    <property type="project" value="InterPro"/>
</dbReference>
<dbReference type="PANTHER" id="PTHR24559">
    <property type="entry name" value="TRANSPOSON TY3-I GAG-POL POLYPROTEIN"/>
    <property type="match status" value="1"/>
</dbReference>
<dbReference type="EMBL" id="SMMG02000003">
    <property type="protein sequence ID" value="KAA3480831.1"/>
    <property type="molecule type" value="Genomic_DNA"/>
</dbReference>
<evidence type="ECO:0000256" key="2">
    <source>
        <dbReference type="SAM" id="MobiDB-lite"/>
    </source>
</evidence>
<dbReference type="InterPro" id="IPR001878">
    <property type="entry name" value="Znf_CCHC"/>
</dbReference>
<dbReference type="PANTHER" id="PTHR24559:SF444">
    <property type="entry name" value="REVERSE TRANSCRIPTASE DOMAIN-CONTAINING PROTEIN"/>
    <property type="match status" value="1"/>
</dbReference>
<dbReference type="GO" id="GO:0008270">
    <property type="term" value="F:zinc ion binding"/>
    <property type="evidence" value="ECO:0007669"/>
    <property type="project" value="UniProtKB-KW"/>
</dbReference>
<dbReference type="InterPro" id="IPR043128">
    <property type="entry name" value="Rev_trsase/Diguanyl_cyclase"/>
</dbReference>
<dbReference type="InterPro" id="IPR056924">
    <property type="entry name" value="SH3_Tf2-1"/>
</dbReference>
<comment type="caution">
    <text evidence="4">The sequence shown here is derived from an EMBL/GenBank/DDBJ whole genome shotgun (WGS) entry which is preliminary data.</text>
</comment>
<keyword evidence="5" id="KW-1185">Reference proteome</keyword>
<dbReference type="InterPro" id="IPR053134">
    <property type="entry name" value="RNA-dir_DNA_polymerase"/>
</dbReference>
<name>A0A5B6WG20_9ROSI</name>
<dbReference type="CDD" id="cd01647">
    <property type="entry name" value="RT_LTR"/>
    <property type="match status" value="1"/>
</dbReference>
<keyword evidence="1" id="KW-0479">Metal-binding</keyword>
<evidence type="ECO:0000259" key="3">
    <source>
        <dbReference type="PROSITE" id="PS50158"/>
    </source>
</evidence>
<dbReference type="InterPro" id="IPR000477">
    <property type="entry name" value="RT_dom"/>
</dbReference>
<feature type="domain" description="CCHC-type" evidence="3">
    <location>
        <begin position="181"/>
        <end position="194"/>
    </location>
</feature>